<evidence type="ECO:0000313" key="1">
    <source>
        <dbReference type="WBParaSite" id="GPUH_0002566301-mRNA-1"/>
    </source>
</evidence>
<proteinExistence type="predicted"/>
<name>A0A183EXE2_9BILA</name>
<dbReference type="WBParaSite" id="GPUH_0002566301-mRNA-1">
    <property type="protein sequence ID" value="GPUH_0002566301-mRNA-1"/>
    <property type="gene ID" value="GPUH_0002566301"/>
</dbReference>
<dbReference type="AlphaFoldDB" id="A0A183EXE2"/>
<dbReference type="Pfam" id="PF03564">
    <property type="entry name" value="DUF1759"/>
    <property type="match status" value="1"/>
</dbReference>
<organism evidence="1">
    <name type="scientific">Gongylonema pulchrum</name>
    <dbReference type="NCBI Taxonomy" id="637853"/>
    <lineage>
        <taxon>Eukaryota</taxon>
        <taxon>Metazoa</taxon>
        <taxon>Ecdysozoa</taxon>
        <taxon>Nematoda</taxon>
        <taxon>Chromadorea</taxon>
        <taxon>Rhabditida</taxon>
        <taxon>Spirurina</taxon>
        <taxon>Spiruromorpha</taxon>
        <taxon>Spiruroidea</taxon>
        <taxon>Gongylonematidae</taxon>
        <taxon>Gongylonema</taxon>
    </lineage>
</organism>
<sequence length="196" mass="22387">MSSAILLAANPTLARLQRYLTEQPTIRIPAADASQVELHDFYEDEQVFEYAVRQISEAIRTLEHLHDKWLNYLSNLSGSEAQRATEFYETMTSSADGMVHVVDRGKEALNRLRSHEHRIKAILSRLNEESGSDSAAEVPNVNKENSSLLQIDLKDFSGNPMEWPQFWSFFQADLDRQPVSAIQKFNYLICSLKGRL</sequence>
<dbReference type="InterPro" id="IPR005312">
    <property type="entry name" value="DUF1759"/>
</dbReference>
<reference evidence="1" key="1">
    <citation type="submission" date="2016-06" db="UniProtKB">
        <authorList>
            <consortium name="WormBaseParasite"/>
        </authorList>
    </citation>
    <scope>IDENTIFICATION</scope>
</reference>
<protein>
    <submittedName>
        <fullName evidence="1">Syntaxin-6_N domain-containing protein</fullName>
    </submittedName>
</protein>
<accession>A0A183EXE2</accession>